<keyword evidence="4" id="KW-0812">Transmembrane</keyword>
<organism evidence="6 7">
    <name type="scientific">Undibacterium curvum</name>
    <dbReference type="NCBI Taxonomy" id="2762294"/>
    <lineage>
        <taxon>Bacteria</taxon>
        <taxon>Pseudomonadati</taxon>
        <taxon>Pseudomonadota</taxon>
        <taxon>Betaproteobacteria</taxon>
        <taxon>Burkholderiales</taxon>
        <taxon>Oxalobacteraceae</taxon>
        <taxon>Undibacterium</taxon>
    </lineage>
</organism>
<keyword evidence="3" id="KW-0807">Transducer</keyword>
<keyword evidence="4" id="KW-0472">Membrane</keyword>
<feature type="transmembrane region" description="Helical" evidence="4">
    <location>
        <begin position="327"/>
        <end position="347"/>
    </location>
</feature>
<keyword evidence="1" id="KW-0488">Methylation</keyword>
<dbReference type="CDD" id="cd11386">
    <property type="entry name" value="MCP_signal"/>
    <property type="match status" value="1"/>
</dbReference>
<dbReference type="InterPro" id="IPR004089">
    <property type="entry name" value="MCPsignal_dom"/>
</dbReference>
<dbReference type="Gene3D" id="1.10.287.950">
    <property type="entry name" value="Methyl-accepting chemotaxis protein"/>
    <property type="match status" value="1"/>
</dbReference>
<name>A0ABR7A6N8_9BURK</name>
<dbReference type="RefSeq" id="WP_186904207.1">
    <property type="nucleotide sequence ID" value="NZ_JACOGD010000006.1"/>
</dbReference>
<evidence type="ECO:0000256" key="1">
    <source>
        <dbReference type="ARBA" id="ARBA00022481"/>
    </source>
</evidence>
<dbReference type="EMBL" id="JACOGD010000006">
    <property type="protein sequence ID" value="MBC3932570.1"/>
    <property type="molecule type" value="Genomic_DNA"/>
</dbReference>
<dbReference type="PANTHER" id="PTHR43531">
    <property type="entry name" value="PROTEIN ICFG"/>
    <property type="match status" value="1"/>
</dbReference>
<dbReference type="Pfam" id="PF22673">
    <property type="entry name" value="MCP-like_PDC_1"/>
    <property type="match status" value="1"/>
</dbReference>
<evidence type="ECO:0000313" key="7">
    <source>
        <dbReference type="Proteomes" id="UP000654304"/>
    </source>
</evidence>
<dbReference type="Proteomes" id="UP000654304">
    <property type="component" value="Unassembled WGS sequence"/>
</dbReference>
<dbReference type="PANTHER" id="PTHR43531:SF14">
    <property type="entry name" value="METHYL-ACCEPTING CHEMOTAXIS PROTEIN I-RELATED"/>
    <property type="match status" value="1"/>
</dbReference>
<feature type="transmembrane region" description="Helical" evidence="4">
    <location>
        <begin position="20"/>
        <end position="39"/>
    </location>
</feature>
<evidence type="ECO:0000256" key="3">
    <source>
        <dbReference type="PROSITE-ProRule" id="PRU00284"/>
    </source>
</evidence>
<dbReference type="Gene3D" id="3.30.450.20">
    <property type="entry name" value="PAS domain"/>
    <property type="match status" value="2"/>
</dbReference>
<feature type="domain" description="Methyl-accepting transducer" evidence="5">
    <location>
        <begin position="409"/>
        <end position="638"/>
    </location>
</feature>
<evidence type="ECO:0000313" key="6">
    <source>
        <dbReference type="EMBL" id="MBC3932570.1"/>
    </source>
</evidence>
<comment type="similarity">
    <text evidence="2">Belongs to the methyl-accepting chemotaxis (MCP) protein family.</text>
</comment>
<dbReference type="InterPro" id="IPR051310">
    <property type="entry name" value="MCP_chemotaxis"/>
</dbReference>
<keyword evidence="4" id="KW-1133">Transmembrane helix</keyword>
<dbReference type="SUPFAM" id="SSF58104">
    <property type="entry name" value="Methyl-accepting chemotaxis protein (MCP) signaling domain"/>
    <property type="match status" value="1"/>
</dbReference>
<dbReference type="CDD" id="cd12913">
    <property type="entry name" value="PDC1_MCP_like"/>
    <property type="match status" value="1"/>
</dbReference>
<accession>A0ABR7A6N8</accession>
<evidence type="ECO:0000256" key="2">
    <source>
        <dbReference type="ARBA" id="ARBA00029447"/>
    </source>
</evidence>
<evidence type="ECO:0000259" key="5">
    <source>
        <dbReference type="PROSITE" id="PS50111"/>
    </source>
</evidence>
<gene>
    <name evidence="6" type="ORF">H8K43_12855</name>
</gene>
<protein>
    <submittedName>
        <fullName evidence="6">Methyl-accepting chemotaxis protein</fullName>
    </submittedName>
</protein>
<dbReference type="PROSITE" id="PS50111">
    <property type="entry name" value="CHEMOTAXIS_TRANSDUC_2"/>
    <property type="match status" value="1"/>
</dbReference>
<reference evidence="6 7" key="1">
    <citation type="submission" date="2020-08" db="EMBL/GenBank/DDBJ databases">
        <title>Novel species isolated from subtropical streams in China.</title>
        <authorList>
            <person name="Lu H."/>
        </authorList>
    </citation>
    <scope>NUCLEOTIDE SEQUENCE [LARGE SCALE GENOMIC DNA]</scope>
    <source>
        <strain evidence="6 7">CY22W</strain>
    </source>
</reference>
<keyword evidence="7" id="KW-1185">Reference proteome</keyword>
<comment type="caution">
    <text evidence="6">The sequence shown here is derived from an EMBL/GenBank/DDBJ whole genome shotgun (WGS) entry which is preliminary data.</text>
</comment>
<proteinExistence type="inferred from homology"/>
<sequence>MKKQNLFSASSLGLRARMLLAVLAMVIIGFTVTISLLSYQASQMQSQASAAYARQLAISNANLVAEKINVALYAARNLAAGLSSMKAAGNPSREAADQLLKSVLAANPEFTGVGTIWEPNAFDGKDAEFAGKPGHDQTGRYLPYWNRGSGSIQVEALTDYEKEGAGDYYLLAKKSGTEVLLEPYMYKIAGKDVFMTTVTVPVMSNGKLAGAVTVDLPVAGFQDSISKIRPYETGQASLLSNKAVYIGDANPALLGKTMDSKVAPSGLIAAVQAGKSWEDTLYDAALDTSMTRIFVPVRIGASNTPWSFAISVPEDKILAEVRKLRNLSILIGLISVAVVSAMLLYVVNKLIIRPLGGEPDTAVEIARRVAEGDLTTQVSLQRGDQHSMLYALHQMQEQLRGIVTEIRVSSEFVSDASGEIAKGNLDLSQRTESQAASLAETASSVEHMHETVQNNAAHAERARQLSVEAAGTAQRGSAEVDKVVISMNDIAAESKKMADIITTIEAIAFQTNILALNAAVEAARAGEQGRGFAVVATEVRNLAQRSAQASREIKTLIENSMTKVDHGTEAVDQAGATMRTMLTAVEGLTSIMREISTASSEQSAGIARINGEINLMDQSTQQNAALVEESAAAADSLKDEAHKLWQALTVFKTEAGHTKTVHPAQKILR</sequence>
<dbReference type="SMART" id="SM00283">
    <property type="entry name" value="MA"/>
    <property type="match status" value="1"/>
</dbReference>
<dbReference type="Pfam" id="PF00015">
    <property type="entry name" value="MCPsignal"/>
    <property type="match status" value="1"/>
</dbReference>
<evidence type="ECO:0000256" key="4">
    <source>
        <dbReference type="SAM" id="Phobius"/>
    </source>
</evidence>